<comment type="caution">
    <text evidence="2">The sequence shown here is derived from an EMBL/GenBank/DDBJ whole genome shotgun (WGS) entry which is preliminary data.</text>
</comment>
<dbReference type="SMART" id="SM00507">
    <property type="entry name" value="HNHc"/>
    <property type="match status" value="1"/>
</dbReference>
<dbReference type="PANTHER" id="PTHR33877:SF2">
    <property type="entry name" value="OS07G0170200 PROTEIN"/>
    <property type="match status" value="1"/>
</dbReference>
<sequence>MRRQDRWVDLADRLALRRADVIAVCVFLNMRRNAVSISRELDIPLDVVERIARAAAPLLRQTRREAKECHYCGTTRGPFHRDHVFPRSRGGTDDPENIVIACASCNSAKGDRTPEEWLS</sequence>
<protein>
    <submittedName>
        <fullName evidence="2">HNH endonuclease</fullName>
    </submittedName>
</protein>
<evidence type="ECO:0000313" key="2">
    <source>
        <dbReference type="EMBL" id="MBA1157785.1"/>
    </source>
</evidence>
<accession>A0A838BS30</accession>
<dbReference type="GO" id="GO:0003676">
    <property type="term" value="F:nucleic acid binding"/>
    <property type="evidence" value="ECO:0007669"/>
    <property type="project" value="InterPro"/>
</dbReference>
<dbReference type="InterPro" id="IPR052892">
    <property type="entry name" value="NA-targeting_endonuclease"/>
</dbReference>
<evidence type="ECO:0000313" key="3">
    <source>
        <dbReference type="Proteomes" id="UP000572984"/>
    </source>
</evidence>
<dbReference type="Proteomes" id="UP000572984">
    <property type="component" value="Unassembled WGS sequence"/>
</dbReference>
<dbReference type="CDD" id="cd00085">
    <property type="entry name" value="HNHc"/>
    <property type="match status" value="1"/>
</dbReference>
<name>A0A838BS30_9HYPH</name>
<organism evidence="2 3">
    <name type="scientific">Microvirga mediterraneensis</name>
    <dbReference type="NCBI Taxonomy" id="2754695"/>
    <lineage>
        <taxon>Bacteria</taxon>
        <taxon>Pseudomonadati</taxon>
        <taxon>Pseudomonadota</taxon>
        <taxon>Alphaproteobacteria</taxon>
        <taxon>Hyphomicrobiales</taxon>
        <taxon>Methylobacteriaceae</taxon>
        <taxon>Microvirga</taxon>
    </lineage>
</organism>
<keyword evidence="2" id="KW-0540">Nuclease</keyword>
<keyword evidence="3" id="KW-1185">Reference proteome</keyword>
<proteinExistence type="predicted"/>
<dbReference type="EMBL" id="JACDXJ010000001">
    <property type="protein sequence ID" value="MBA1157785.1"/>
    <property type="molecule type" value="Genomic_DNA"/>
</dbReference>
<gene>
    <name evidence="2" type="ORF">H0S73_16865</name>
</gene>
<evidence type="ECO:0000259" key="1">
    <source>
        <dbReference type="SMART" id="SM00507"/>
    </source>
</evidence>
<feature type="domain" description="HNH nuclease" evidence="1">
    <location>
        <begin position="58"/>
        <end position="107"/>
    </location>
</feature>
<reference evidence="2 3" key="1">
    <citation type="submission" date="2020-07" db="EMBL/GenBank/DDBJ databases">
        <title>Draft genome and description of Microvirga mediterraneensis Marseille-Q2068 sp. nov.</title>
        <authorList>
            <person name="Boxberger M."/>
        </authorList>
    </citation>
    <scope>NUCLEOTIDE SEQUENCE [LARGE SCALE GENOMIC DNA]</scope>
    <source>
        <strain evidence="2 3">Marseille-Q2068</strain>
    </source>
</reference>
<dbReference type="InterPro" id="IPR002711">
    <property type="entry name" value="HNH"/>
</dbReference>
<dbReference type="Pfam" id="PF01844">
    <property type="entry name" value="HNH"/>
    <property type="match status" value="1"/>
</dbReference>
<keyword evidence="2" id="KW-0255">Endonuclease</keyword>
<dbReference type="AlphaFoldDB" id="A0A838BS30"/>
<keyword evidence="2" id="KW-0378">Hydrolase</keyword>
<dbReference type="GO" id="GO:0004519">
    <property type="term" value="F:endonuclease activity"/>
    <property type="evidence" value="ECO:0007669"/>
    <property type="project" value="UniProtKB-KW"/>
</dbReference>
<dbReference type="PANTHER" id="PTHR33877">
    <property type="entry name" value="SLL1193 PROTEIN"/>
    <property type="match status" value="1"/>
</dbReference>
<dbReference type="GO" id="GO:0008270">
    <property type="term" value="F:zinc ion binding"/>
    <property type="evidence" value="ECO:0007669"/>
    <property type="project" value="InterPro"/>
</dbReference>
<dbReference type="RefSeq" id="WP_181053235.1">
    <property type="nucleotide sequence ID" value="NZ_JACDXJ010000001.1"/>
</dbReference>
<dbReference type="Gene3D" id="1.10.30.50">
    <property type="match status" value="1"/>
</dbReference>
<dbReference type="InterPro" id="IPR003615">
    <property type="entry name" value="HNH_nuc"/>
</dbReference>